<dbReference type="PANTHER" id="PTHR41248">
    <property type="entry name" value="NORD PROTEIN"/>
    <property type="match status" value="1"/>
</dbReference>
<dbReference type="EMBL" id="LDYG01000028">
    <property type="protein sequence ID" value="KUP06420.1"/>
    <property type="molecule type" value="Genomic_DNA"/>
</dbReference>
<feature type="domain" description="VWFA" evidence="2">
    <location>
        <begin position="436"/>
        <end position="627"/>
    </location>
</feature>
<dbReference type="PATRIC" id="fig|1150625.3.peg.1629"/>
<keyword evidence="4" id="KW-1185">Reference proteome</keyword>
<feature type="region of interest" description="Disordered" evidence="1">
    <location>
        <begin position="297"/>
        <end position="326"/>
    </location>
</feature>
<dbReference type="InterPro" id="IPR051928">
    <property type="entry name" value="NorD/CobT"/>
</dbReference>
<dbReference type="Proteomes" id="UP000074108">
    <property type="component" value="Unassembled WGS sequence"/>
</dbReference>
<dbReference type="SUPFAM" id="SSF53300">
    <property type="entry name" value="vWA-like"/>
    <property type="match status" value="1"/>
</dbReference>
<evidence type="ECO:0000259" key="2">
    <source>
        <dbReference type="SMART" id="SM00327"/>
    </source>
</evidence>
<evidence type="ECO:0000256" key="1">
    <source>
        <dbReference type="SAM" id="MobiDB-lite"/>
    </source>
</evidence>
<evidence type="ECO:0000313" key="4">
    <source>
        <dbReference type="Proteomes" id="UP000074108"/>
    </source>
</evidence>
<accession>A0A147K899</accession>
<dbReference type="InterPro" id="IPR036465">
    <property type="entry name" value="vWFA_dom_sf"/>
</dbReference>
<proteinExistence type="predicted"/>
<dbReference type="STRING" id="1150625.Q75_07720"/>
<dbReference type="CDD" id="cd01454">
    <property type="entry name" value="vWA_norD_type"/>
    <property type="match status" value="1"/>
</dbReference>
<dbReference type="OrthoDB" id="2370292at2"/>
<organism evidence="3 4">
    <name type="scientific">Bacillus coahuilensis p1.1.43</name>
    <dbReference type="NCBI Taxonomy" id="1150625"/>
    <lineage>
        <taxon>Bacteria</taxon>
        <taxon>Bacillati</taxon>
        <taxon>Bacillota</taxon>
        <taxon>Bacilli</taxon>
        <taxon>Bacillales</taxon>
        <taxon>Bacillaceae</taxon>
        <taxon>Bacillus</taxon>
    </lineage>
</organism>
<protein>
    <recommendedName>
        <fullName evidence="2">VWFA domain-containing protein</fullName>
    </recommendedName>
</protein>
<dbReference type="InterPro" id="IPR002035">
    <property type="entry name" value="VWF_A"/>
</dbReference>
<comment type="caution">
    <text evidence="3">The sequence shown here is derived from an EMBL/GenBank/DDBJ whole genome shotgun (WGS) entry which is preliminary data.</text>
</comment>
<sequence length="631" mass="73861">MHRFIQFNDETIDSFLFMELLDLTKTLTKEPEMDVAYAPHSYLNLKEKKLFVSHFWDHRSKDDERNGLKSDIYLRALGNYWHTDFNEVNRYLRFIKNHTLSSFGKQIFKLGEDLRLEEIKERRGTVKSFQTRRKIYVKYFEAQLKVNLTKSVHSDSLFNSFFLMLQSENLFHFPYMKEEIQLALPFLQRELQGFFEAKSTKEIVEICLIVMDVLEEILSKDMLNEYFHLPEEAYKIDFQREFDELKRKDALKNDDEIDPDGEEEVFEEKMEMWHRETSESSEAFLQFDIEQGSKTNIVGNSAREGDDQDQALGSVQGSKKQTKRNDYQQLEALDSREEESSSNGAYGAENRHALPLFLQASPITNEQRIAYDELKKEVAPYRKKLQKMIEKTLEQKKIQPRSDLLIGRLNKKLLRYYTDEHPRLFYKNQNPSTEIDAAFSLLVDCSASMFDKMDETKRGIALFHEALSGVKVPHEVVGFWEDTNSATKNRQPNYFQTSIEFHESLLPQSGAEIMQLEPQEDNRDGLAIRVMTERMLTRSEKQKFLLVFSDGEPAALGYEQNGIVDTHEAVLLARKQDIEVMNIFLSNGTIAESQKEMIRNMYGQFSIFVTDVSELPDVLFPLLRKLLYKSI</sequence>
<gene>
    <name evidence="3" type="ORF">Q75_07720</name>
</gene>
<dbReference type="RefSeq" id="WP_059350980.1">
    <property type="nucleotide sequence ID" value="NZ_LDYG01000028.1"/>
</dbReference>
<dbReference type="PANTHER" id="PTHR41248:SF1">
    <property type="entry name" value="NORD PROTEIN"/>
    <property type="match status" value="1"/>
</dbReference>
<dbReference type="AlphaFoldDB" id="A0A147K899"/>
<dbReference type="Gene3D" id="3.40.50.410">
    <property type="entry name" value="von Willebrand factor, type A domain"/>
    <property type="match status" value="1"/>
</dbReference>
<name>A0A147K899_9BACI</name>
<evidence type="ECO:0000313" key="3">
    <source>
        <dbReference type="EMBL" id="KUP06420.1"/>
    </source>
</evidence>
<dbReference type="SMART" id="SM00327">
    <property type="entry name" value="VWA"/>
    <property type="match status" value="1"/>
</dbReference>
<reference evidence="3 4" key="1">
    <citation type="journal article" date="2016" name="Front. Microbiol.">
        <title>Microevolution Analysis of Bacillus coahuilensis Unveils Differences in Phosphorus Acquisition Strategies and Their Regulation.</title>
        <authorList>
            <person name="Gomez-Lunar Z."/>
            <person name="Hernandez-Gonzalez I."/>
            <person name="Rodriguez-Torres M.D."/>
            <person name="Souza V."/>
            <person name="Olmedo-Alvarez G."/>
        </authorList>
    </citation>
    <scope>NUCLEOTIDE SEQUENCE [LARGE SCALE GENOMIC DNA]</scope>
    <source>
        <strain evidence="4">p1.1.43</strain>
    </source>
</reference>